<evidence type="ECO:0000256" key="2">
    <source>
        <dbReference type="ARBA" id="ARBA00004936"/>
    </source>
</evidence>
<feature type="compositionally biased region" description="Low complexity" evidence="8">
    <location>
        <begin position="712"/>
        <end position="737"/>
    </location>
</feature>
<dbReference type="PANTHER" id="PTHR47371">
    <property type="entry name" value="LIPOTEICHOIC ACID SYNTHASE"/>
    <property type="match status" value="1"/>
</dbReference>
<dbReference type="Proteomes" id="UP000616547">
    <property type="component" value="Unassembled WGS sequence"/>
</dbReference>
<evidence type="ECO:0000313" key="11">
    <source>
        <dbReference type="EMBL" id="GHW00822.1"/>
    </source>
</evidence>
<evidence type="ECO:0000256" key="1">
    <source>
        <dbReference type="ARBA" id="ARBA00004651"/>
    </source>
</evidence>
<keyword evidence="12" id="KW-1185">Reference proteome</keyword>
<dbReference type="SUPFAM" id="SSF53649">
    <property type="entry name" value="Alkaline phosphatase-like"/>
    <property type="match status" value="1"/>
</dbReference>
<dbReference type="InterPro" id="IPR050448">
    <property type="entry name" value="OpgB/LTA_synthase_biosynth"/>
</dbReference>
<protein>
    <submittedName>
        <fullName evidence="11">Alkaline phosphatase</fullName>
    </submittedName>
</protein>
<dbReference type="PIRSF" id="PIRSF005091">
    <property type="entry name" value="Mmb_sulf_HI1246"/>
    <property type="match status" value="1"/>
</dbReference>
<comment type="subcellular location">
    <subcellularLocation>
        <location evidence="1">Cell membrane</location>
        <topology evidence="1">Multi-pass membrane protein</topology>
    </subcellularLocation>
</comment>
<keyword evidence="7 9" id="KW-0472">Membrane</keyword>
<dbReference type="InterPro" id="IPR000917">
    <property type="entry name" value="Sulfatase_N"/>
</dbReference>
<evidence type="ECO:0000256" key="5">
    <source>
        <dbReference type="ARBA" id="ARBA00022692"/>
    </source>
</evidence>
<accession>A0ABQ3W5J3</accession>
<evidence type="ECO:0000313" key="12">
    <source>
        <dbReference type="Proteomes" id="UP000616547"/>
    </source>
</evidence>
<dbReference type="RefSeq" id="WP_201335964.1">
    <property type="nucleotide sequence ID" value="NZ_BOCI01000138.1"/>
</dbReference>
<keyword evidence="6 9" id="KW-1133">Transmembrane helix</keyword>
<keyword evidence="4" id="KW-1003">Cell membrane</keyword>
<comment type="similarity">
    <text evidence="3">Belongs to the LTA synthase family.</text>
</comment>
<evidence type="ECO:0000256" key="7">
    <source>
        <dbReference type="ARBA" id="ARBA00023136"/>
    </source>
</evidence>
<dbReference type="EMBL" id="BOCI01000138">
    <property type="protein sequence ID" value="GHW00822.1"/>
    <property type="molecule type" value="Genomic_DNA"/>
</dbReference>
<feature type="domain" description="Sulfatase N-terminal" evidence="10">
    <location>
        <begin position="252"/>
        <end position="549"/>
    </location>
</feature>
<sequence length="743" mass="82729">MKHSKFLGKFQSRTGFLALLVVCYWLKYLFVAYCDFNLGLANPLQHIIMWISPLGMSIILISLGFYFSRPLVSYIAMLAIDFANTALLFANVLYYRQFTDFITVKTMANLSKVSQGLGKSSAALLSPSDILIWLDLIVIVILLAVKVIKIDQRSYGFSRTFAITSCGFFVLGLNMMVAECNRPRLLKNTFDRTYVVKYLGIDTFTVYDAIKNESSSTVTKNASISELNKIISFTRKNYAPANSKYFGIEKNKNVIIIHLESFQQFLIGLKINGKEVTPFLNSLYKDKHTLSYSNFYHQVGLGRTSDAENMLETSTYGISDGSLFTSLGSTNTFQAAPQILRLNEGYTSAVFHGNVGSFWNRNDVYKNMGYNYFFDKDYFSQDSNDSSGYGLKDKIFFAESVKYLEKLQQPFYAKFITLTNHTPFELSSADQDSSFKTSSTSDATINNYFLTAHYLDQALKEFFTYLKKSGLYDKSMIVIYGDHYGLSNEEYSTLAPLIGKDPNNWSSYNTAQMQKVPFMIHASNLKGGIKSTLAGEIDVLPTLLHLLGISSKQYVQFGTDILSSEHKQVVVFRNGNVISPKYVLIGGKTSKGNVYDAASGKLLTNLTAKQKAAVKKLAAYGKKSLAYSDDLNNKNLLRYYTPKGFSPVISSDYNYSNNYQQMMDLIRQLGSQSTALYSQKGSTTSLYKTDAVELAKRQSEITKVPSSVLNESSSSSSSSAAESSSSSAASSGSSSSKKSSKSK</sequence>
<comment type="caution">
    <text evidence="11">The sequence shown here is derived from an EMBL/GenBank/DDBJ whole genome shotgun (WGS) entry which is preliminary data.</text>
</comment>
<evidence type="ECO:0000256" key="4">
    <source>
        <dbReference type="ARBA" id="ARBA00022475"/>
    </source>
</evidence>
<feature type="region of interest" description="Disordered" evidence="8">
    <location>
        <begin position="702"/>
        <end position="743"/>
    </location>
</feature>
<proteinExistence type="inferred from homology"/>
<dbReference type="InterPro" id="IPR012160">
    <property type="entry name" value="LtaS-like"/>
</dbReference>
<feature type="transmembrane region" description="Helical" evidence="9">
    <location>
        <begin position="47"/>
        <end position="67"/>
    </location>
</feature>
<evidence type="ECO:0000259" key="10">
    <source>
        <dbReference type="Pfam" id="PF00884"/>
    </source>
</evidence>
<feature type="transmembrane region" description="Helical" evidence="9">
    <location>
        <begin position="160"/>
        <end position="178"/>
    </location>
</feature>
<evidence type="ECO:0000256" key="6">
    <source>
        <dbReference type="ARBA" id="ARBA00022989"/>
    </source>
</evidence>
<name>A0ABQ3W5J3_9LACO</name>
<dbReference type="Gene3D" id="3.40.720.10">
    <property type="entry name" value="Alkaline Phosphatase, subunit A"/>
    <property type="match status" value="1"/>
</dbReference>
<dbReference type="Gene3D" id="3.30.1120.170">
    <property type="match status" value="1"/>
</dbReference>
<organism evidence="11 12">
    <name type="scientific">Lactobacillus nasalidis</name>
    <dbReference type="NCBI Taxonomy" id="2797258"/>
    <lineage>
        <taxon>Bacteria</taxon>
        <taxon>Bacillati</taxon>
        <taxon>Bacillota</taxon>
        <taxon>Bacilli</taxon>
        <taxon>Lactobacillales</taxon>
        <taxon>Lactobacillaceae</taxon>
        <taxon>Lactobacillus</taxon>
    </lineage>
</organism>
<reference evidence="12" key="1">
    <citation type="submission" date="2021-01" db="EMBL/GenBank/DDBJ databases">
        <title>Draft genome sequence of Nasalis larvatus strain YZ03.</title>
        <authorList>
            <person name="Suzuki-Hashido N."/>
            <person name="Tsuchida S."/>
            <person name="Hayakawa T."/>
        </authorList>
    </citation>
    <scope>NUCLEOTIDE SEQUENCE [LARGE SCALE GENOMIC DNA]</scope>
    <source>
        <strain evidence="12">YZ03</strain>
    </source>
</reference>
<dbReference type="Pfam" id="PF00884">
    <property type="entry name" value="Sulfatase"/>
    <property type="match status" value="1"/>
</dbReference>
<evidence type="ECO:0000256" key="8">
    <source>
        <dbReference type="SAM" id="MobiDB-lite"/>
    </source>
</evidence>
<feature type="transmembrane region" description="Helical" evidence="9">
    <location>
        <begin position="74"/>
        <end position="95"/>
    </location>
</feature>
<evidence type="ECO:0000256" key="3">
    <source>
        <dbReference type="ARBA" id="ARBA00009983"/>
    </source>
</evidence>
<dbReference type="InterPro" id="IPR017850">
    <property type="entry name" value="Alkaline_phosphatase_core_sf"/>
</dbReference>
<dbReference type="CDD" id="cd16015">
    <property type="entry name" value="LTA_synthase"/>
    <property type="match status" value="1"/>
</dbReference>
<dbReference type="PANTHER" id="PTHR47371:SF3">
    <property type="entry name" value="PHOSPHOGLYCEROL TRANSFERASE I"/>
    <property type="match status" value="1"/>
</dbReference>
<keyword evidence="5 9" id="KW-0812">Transmembrane</keyword>
<feature type="transmembrane region" description="Helical" evidence="9">
    <location>
        <begin position="130"/>
        <end position="148"/>
    </location>
</feature>
<evidence type="ECO:0000256" key="9">
    <source>
        <dbReference type="SAM" id="Phobius"/>
    </source>
</evidence>
<comment type="pathway">
    <text evidence="2">Cell wall biogenesis; lipoteichoic acid biosynthesis.</text>
</comment>
<gene>
    <name evidence="11" type="ORF">lacNasYZ03_05090</name>
</gene>